<feature type="chain" id="PRO_5019195321" description="CBM1 domain-containing protein" evidence="1">
    <location>
        <begin position="22"/>
        <end position="67"/>
    </location>
</feature>
<keyword evidence="3" id="KW-1185">Reference proteome</keyword>
<evidence type="ECO:0008006" key="4">
    <source>
        <dbReference type="Google" id="ProtNLM"/>
    </source>
</evidence>
<proteinExistence type="predicted"/>
<protein>
    <recommendedName>
        <fullName evidence="4">CBM1 domain-containing protein</fullName>
    </recommendedName>
</protein>
<dbReference type="InParanoid" id="A0A409YNW5"/>
<dbReference type="EMBL" id="NHTK01000902">
    <property type="protein sequence ID" value="PPR04725.1"/>
    <property type="molecule type" value="Genomic_DNA"/>
</dbReference>
<evidence type="ECO:0000313" key="3">
    <source>
        <dbReference type="Proteomes" id="UP000284842"/>
    </source>
</evidence>
<reference evidence="2 3" key="1">
    <citation type="journal article" date="2018" name="Evol. Lett.">
        <title>Horizontal gene cluster transfer increased hallucinogenic mushroom diversity.</title>
        <authorList>
            <person name="Reynolds H.T."/>
            <person name="Vijayakumar V."/>
            <person name="Gluck-Thaler E."/>
            <person name="Korotkin H.B."/>
            <person name="Matheny P.B."/>
            <person name="Slot J.C."/>
        </authorList>
    </citation>
    <scope>NUCLEOTIDE SEQUENCE [LARGE SCALE GENOMIC DNA]</scope>
    <source>
        <strain evidence="2 3">2629</strain>
    </source>
</reference>
<evidence type="ECO:0000256" key="1">
    <source>
        <dbReference type="SAM" id="SignalP"/>
    </source>
</evidence>
<feature type="signal peptide" evidence="1">
    <location>
        <begin position="1"/>
        <end position="21"/>
    </location>
</feature>
<gene>
    <name evidence="2" type="ORF">CVT24_011847</name>
</gene>
<accession>A0A409YNW5</accession>
<organism evidence="2 3">
    <name type="scientific">Panaeolus cyanescens</name>
    <dbReference type="NCBI Taxonomy" id="181874"/>
    <lineage>
        <taxon>Eukaryota</taxon>
        <taxon>Fungi</taxon>
        <taxon>Dikarya</taxon>
        <taxon>Basidiomycota</taxon>
        <taxon>Agaricomycotina</taxon>
        <taxon>Agaricomycetes</taxon>
        <taxon>Agaricomycetidae</taxon>
        <taxon>Agaricales</taxon>
        <taxon>Agaricineae</taxon>
        <taxon>Galeropsidaceae</taxon>
        <taxon>Panaeolus</taxon>
    </lineage>
</organism>
<comment type="caution">
    <text evidence="2">The sequence shown here is derived from an EMBL/GenBank/DDBJ whole genome shotgun (WGS) entry which is preliminary data.</text>
</comment>
<name>A0A409YNW5_9AGAR</name>
<dbReference type="Proteomes" id="UP000284842">
    <property type="component" value="Unassembled WGS sequence"/>
</dbReference>
<dbReference type="AlphaFoldDB" id="A0A409YNW5"/>
<sequence>MFLKSTFLSVIVASLLLGALASPQPTAAPDPEPCSVDRDCGPKGSGWRCCHGFASNYCTILDPSYAC</sequence>
<keyword evidence="1" id="KW-0732">Signal</keyword>
<evidence type="ECO:0000313" key="2">
    <source>
        <dbReference type="EMBL" id="PPR04725.1"/>
    </source>
</evidence>